<dbReference type="PANTHER" id="PTHR13383:SF11">
    <property type="entry name" value="RIBONUCLEASE H2 SUBUNIT B"/>
    <property type="match status" value="1"/>
</dbReference>
<comment type="subcellular location">
    <subcellularLocation>
        <location evidence="1">Nucleus</location>
    </subcellularLocation>
</comment>
<comment type="similarity">
    <text evidence="2">Belongs to the RNase H2 subunit B family.</text>
</comment>
<evidence type="ECO:0000256" key="3">
    <source>
        <dbReference type="ARBA" id="ARBA00011277"/>
    </source>
</evidence>
<dbReference type="EMBL" id="CAWYQH010000090">
    <property type="protein sequence ID" value="CAK8682375.1"/>
    <property type="molecule type" value="Genomic_DNA"/>
</dbReference>
<evidence type="ECO:0000256" key="5">
    <source>
        <dbReference type="ARBA" id="ARBA00023242"/>
    </source>
</evidence>
<evidence type="ECO:0000256" key="6">
    <source>
        <dbReference type="ARBA" id="ARBA00024778"/>
    </source>
</evidence>
<evidence type="ECO:0000259" key="10">
    <source>
        <dbReference type="Pfam" id="PF17745"/>
    </source>
</evidence>
<comment type="subunit">
    <text evidence="3">The RNase H2 complex is a heterotrimer composed of the catalytic subunit RNASEH2A and the non-catalytic subunits RNASEH2B and RNASEH2C.</text>
</comment>
<dbReference type="Pfam" id="PF17745">
    <property type="entry name" value="Ydr279_N"/>
    <property type="match status" value="1"/>
</dbReference>
<comment type="caution">
    <text evidence="11">The sequence shown here is derived from an EMBL/GenBank/DDBJ whole genome shotgun (WGS) entry which is preliminary data.</text>
</comment>
<evidence type="ECO:0000313" key="12">
    <source>
        <dbReference type="Proteomes" id="UP001642483"/>
    </source>
</evidence>
<sequence length="284" mass="31821">MKLNGVNSSDTWIFVLPKSCMNGDGDNIVMSLPHPRTDKNTKFLINVCDETCKLFELNRHQNECSSWIFNEQSVLADGSLFISTPFDPLYLILNELLNEETGKFVLINQLFSGSCELPDVGLKLLNCLPSLVQMENIAESTGTAEFTAYRFNEAKTLRWLKAKVERLADVVSKRGVMLGVDPAEGATAFAFGLISDYLPSKLSTKLGRYLGIEDKIKKRKSCGSQPSAKKAKEEPVEDYSKQLKTSNIVNKKSRPRSHKCLDKVDKRGMKTMSSFFTVKSKLKD</sequence>
<evidence type="ECO:0000256" key="2">
    <source>
        <dbReference type="ARBA" id="ARBA00009823"/>
    </source>
</evidence>
<dbReference type="InterPro" id="IPR040456">
    <property type="entry name" value="RNase_H2_suB"/>
</dbReference>
<evidence type="ECO:0000313" key="11">
    <source>
        <dbReference type="EMBL" id="CAK8682375.1"/>
    </source>
</evidence>
<feature type="region of interest" description="Disordered" evidence="8">
    <location>
        <begin position="221"/>
        <end position="260"/>
    </location>
</feature>
<dbReference type="InterPro" id="IPR041195">
    <property type="entry name" value="Rnh202_N"/>
</dbReference>
<accession>A0ABP0FTE8</accession>
<dbReference type="Pfam" id="PF09468">
    <property type="entry name" value="RNase_H2-Ydr279"/>
    <property type="match status" value="1"/>
</dbReference>
<dbReference type="PANTHER" id="PTHR13383">
    <property type="entry name" value="RIBONUCLEASE H2 SUBUNIT B"/>
    <property type="match status" value="1"/>
</dbReference>
<evidence type="ECO:0000256" key="4">
    <source>
        <dbReference type="ARBA" id="ARBA00019062"/>
    </source>
</evidence>
<dbReference type="Gene3D" id="1.10.20.120">
    <property type="match status" value="1"/>
</dbReference>
<keyword evidence="12" id="KW-1185">Reference proteome</keyword>
<dbReference type="InterPro" id="IPR019024">
    <property type="entry name" value="RNase_H2_suB_wHTH"/>
</dbReference>
<dbReference type="Gene3D" id="2.20.25.530">
    <property type="match status" value="1"/>
</dbReference>
<reference evidence="11 12" key="1">
    <citation type="submission" date="2024-02" db="EMBL/GenBank/DDBJ databases">
        <authorList>
            <person name="Daric V."/>
            <person name="Darras S."/>
        </authorList>
    </citation>
    <scope>NUCLEOTIDE SEQUENCE [LARGE SCALE GENOMIC DNA]</scope>
</reference>
<name>A0ABP0FTE8_CLALP</name>
<feature type="domain" description="Rnh202 triple barrel" evidence="10">
    <location>
        <begin position="15"/>
        <end position="87"/>
    </location>
</feature>
<organism evidence="11 12">
    <name type="scientific">Clavelina lepadiformis</name>
    <name type="common">Light-bulb sea squirt</name>
    <name type="synonym">Ascidia lepadiformis</name>
    <dbReference type="NCBI Taxonomy" id="159417"/>
    <lineage>
        <taxon>Eukaryota</taxon>
        <taxon>Metazoa</taxon>
        <taxon>Chordata</taxon>
        <taxon>Tunicata</taxon>
        <taxon>Ascidiacea</taxon>
        <taxon>Aplousobranchia</taxon>
        <taxon>Clavelinidae</taxon>
        <taxon>Clavelina</taxon>
    </lineage>
</organism>
<comment type="function">
    <text evidence="6">Non catalytic subunit of RNase H2, an endonuclease that specifically degrades the RNA of RNA:DNA hybrids. Participates in DNA replication, possibly by mediating the removal of lagging-strand Okazaki fragment RNA primers during DNA replication. Mediates the excision of single ribonucleotides from DNA:RNA duplexes.</text>
</comment>
<gene>
    <name evidence="11" type="ORF">CVLEPA_LOCUS13044</name>
</gene>
<evidence type="ECO:0000256" key="7">
    <source>
        <dbReference type="ARBA" id="ARBA00033464"/>
    </source>
</evidence>
<feature type="domain" description="Ribonuclease H2 subunit B wHTH" evidence="9">
    <location>
        <begin position="133"/>
        <end position="168"/>
    </location>
</feature>
<evidence type="ECO:0000256" key="1">
    <source>
        <dbReference type="ARBA" id="ARBA00004123"/>
    </source>
</evidence>
<evidence type="ECO:0000259" key="9">
    <source>
        <dbReference type="Pfam" id="PF09468"/>
    </source>
</evidence>
<protein>
    <recommendedName>
        <fullName evidence="4">Ribonuclease H2 subunit B</fullName>
    </recommendedName>
    <alternativeName>
        <fullName evidence="7">Ribonuclease HI subunit B</fullName>
    </alternativeName>
</protein>
<feature type="compositionally biased region" description="Basic and acidic residues" evidence="8">
    <location>
        <begin position="230"/>
        <end position="241"/>
    </location>
</feature>
<keyword evidence="5" id="KW-0539">Nucleus</keyword>
<evidence type="ECO:0000256" key="8">
    <source>
        <dbReference type="SAM" id="MobiDB-lite"/>
    </source>
</evidence>
<dbReference type="CDD" id="cd09270">
    <property type="entry name" value="RNase_H2-B"/>
    <property type="match status" value="1"/>
</dbReference>
<proteinExistence type="inferred from homology"/>
<dbReference type="Proteomes" id="UP001642483">
    <property type="component" value="Unassembled WGS sequence"/>
</dbReference>